<comment type="cofactor">
    <cofactor evidence="5">
        <name>heme</name>
        <dbReference type="ChEBI" id="CHEBI:30413"/>
    </cofactor>
</comment>
<keyword evidence="6" id="KW-0472">Membrane</keyword>
<dbReference type="PROSITE" id="PS00086">
    <property type="entry name" value="CYTOCHROME_P450"/>
    <property type="match status" value="2"/>
</dbReference>
<dbReference type="GO" id="GO:0051502">
    <property type="term" value="P:diterpene phytoalexin biosynthetic process"/>
    <property type="evidence" value="ECO:0007669"/>
    <property type="project" value="UniProtKB-ARBA"/>
</dbReference>
<comment type="similarity">
    <text evidence="1">Belongs to the cytochrome P450 family.</text>
</comment>
<dbReference type="AlphaFoldDB" id="A0A8J5HC70"/>
<dbReference type="Pfam" id="PF00067">
    <property type="entry name" value="p450"/>
    <property type="match status" value="2"/>
</dbReference>
<keyword evidence="6" id="KW-0812">Transmembrane</keyword>
<dbReference type="PANTHER" id="PTHR47951">
    <property type="entry name" value="OS08G0547900 PROTEIN"/>
    <property type="match status" value="1"/>
</dbReference>
<sequence length="1092" mass="122249">MEAIGNGVLFFALLLAALTYGYAALSRRRRYDPPLPPGPRGLPLLGSLPFLRPDLHAHFDRLARDHGPLFSLRLGSKLAIVVSSPAIAREVLRDHDAVFANRDVPAAARILSYGGDAEIVWNPNGPTWRMLRRVCVREMLGPAWLDAVYALRRLEVRASVERIRSRAGSAVDVGVEMFLATMNAVTRTLWGSTLEEGDERSIEVGREFRMLVAEITELLGRPNVSDFFPAVAWMDLQGIQRQMRVLQHRFDQIFEEIIEMKKRKKQRGGSGEDFLELMLRLEKEGGDGKTPFTMTNVKALLMDMVVGGTETASNTVEWAMAEIVRKPEILRRVQAELNSVVGRDAVVEESHIFRLPYLSAVIKEVLRLHPALPLMVPHCPSATCVIGGYTVPAGARVFVNVWAIHRDPEIWKDPLDFRPERFVGVGEGGNQSWDFSGNDFRYLPFGSGRRICAGMVMAERMVAYMVATLYGLSGHRGYDSAKKHGQAMSVTKASVRHMTVFSEFYILIFPRRLDGYDIISICTVFLNDLIHPIYNETCGYKNLRRESDLFIASVPDKINSHPELIGGSGLIHNLMEVIGNVVLFYAFAFLLAALTHAALFRSRRHEPPLPPGPRGLPLLGSLPFLRPDLHSHFARLARDHGPIFSLRLGSKLAVVISSPAIAREVLRDHDAVFANRDVPAAARIISYGGDADIAWNPNGPTWRMLRRVCVREMLGPAGLDAVYALRRREVRASVERIRSRAGSAVDVGVEMFLATMNAVTRTLWGSTMEEGDERSIEVGREFRKLVAEITELLGRPNVSDFFPAVAWMDLQGIQRQMRTLLRRFDQIFEEIIEMRKRKKQGGGSGEDFLELMLRLEREGGDGKTPFTMANVKALLMDMVVGGSETSSNTVEWAMAEIVRKPEILRRVKAELDSVVGRDAVVEESHIFRLPYLSAVIKEVLRLRPALPLMVPHCPSATCVIGGYTVPSGSRVFVNVWAIHRDPEIWQDPLEFRPERFAGVGEGGNQNWDFSGNDFRYLPFGSGRRICAGMVMAERMVAYMVATLVHSFEWQAAEGNKEAAEEDMEEKFGIVMKKARSLVLVPTPTLAREDLYS</sequence>
<feature type="transmembrane region" description="Helical" evidence="6">
    <location>
        <begin position="582"/>
        <end position="600"/>
    </location>
</feature>
<dbReference type="InterPro" id="IPR002401">
    <property type="entry name" value="Cyt_P450_E_grp-I"/>
</dbReference>
<evidence type="ECO:0000256" key="5">
    <source>
        <dbReference type="PIRSR" id="PIRSR602401-1"/>
    </source>
</evidence>
<keyword evidence="8" id="KW-1185">Reference proteome</keyword>
<dbReference type="SUPFAM" id="SSF48264">
    <property type="entry name" value="Cytochrome P450"/>
    <property type="match status" value="2"/>
</dbReference>
<dbReference type="InterPro" id="IPR017972">
    <property type="entry name" value="Cyt_P450_CS"/>
</dbReference>
<comment type="caution">
    <text evidence="7">The sequence shown here is derived from an EMBL/GenBank/DDBJ whole genome shotgun (WGS) entry which is preliminary data.</text>
</comment>
<feature type="binding site" description="axial binding residue" evidence="5">
    <location>
        <position position="1026"/>
    </location>
    <ligand>
        <name>heme</name>
        <dbReference type="ChEBI" id="CHEBI:30413"/>
    </ligand>
    <ligandPart>
        <name>Fe</name>
        <dbReference type="ChEBI" id="CHEBI:18248"/>
    </ligandPart>
</feature>
<dbReference type="GO" id="GO:0005506">
    <property type="term" value="F:iron ion binding"/>
    <property type="evidence" value="ECO:0007669"/>
    <property type="project" value="InterPro"/>
</dbReference>
<keyword evidence="2 5" id="KW-0479">Metal-binding</keyword>
<dbReference type="InterPro" id="IPR036396">
    <property type="entry name" value="Cyt_P450_sf"/>
</dbReference>
<evidence type="ECO:0000256" key="3">
    <source>
        <dbReference type="ARBA" id="ARBA00023002"/>
    </source>
</evidence>
<evidence type="ECO:0000256" key="6">
    <source>
        <dbReference type="SAM" id="Phobius"/>
    </source>
</evidence>
<dbReference type="EMBL" id="JACMSC010000005">
    <property type="protein sequence ID" value="KAG6520721.1"/>
    <property type="molecule type" value="Genomic_DNA"/>
</dbReference>
<name>A0A8J5HC70_ZINOF</name>
<dbReference type="PRINTS" id="PR00385">
    <property type="entry name" value="P450"/>
</dbReference>
<evidence type="ECO:0000313" key="7">
    <source>
        <dbReference type="EMBL" id="KAG6520721.1"/>
    </source>
</evidence>
<dbReference type="PANTHER" id="PTHR47951:SF3">
    <property type="entry name" value="CYTOCHROME P450, FAMILY 706, SUBFAMILY A, POLYPEPTIDE 4"/>
    <property type="match status" value="1"/>
</dbReference>
<dbReference type="GO" id="GO:0016709">
    <property type="term" value="F:oxidoreductase activity, acting on paired donors, with incorporation or reduction of molecular oxygen, NAD(P)H as one donor, and incorporation of one atom of oxygen"/>
    <property type="evidence" value="ECO:0007669"/>
    <property type="project" value="UniProtKB-ARBA"/>
</dbReference>
<evidence type="ECO:0000256" key="1">
    <source>
        <dbReference type="ARBA" id="ARBA00010617"/>
    </source>
</evidence>
<dbReference type="Proteomes" id="UP000734854">
    <property type="component" value="Unassembled WGS sequence"/>
</dbReference>
<accession>A0A8J5HC70</accession>
<dbReference type="PRINTS" id="PR00463">
    <property type="entry name" value="EP450I"/>
</dbReference>
<dbReference type="InterPro" id="IPR001128">
    <property type="entry name" value="Cyt_P450"/>
</dbReference>
<dbReference type="Gene3D" id="1.10.630.10">
    <property type="entry name" value="Cytochrome P450"/>
    <property type="match status" value="2"/>
</dbReference>
<keyword evidence="3" id="KW-0560">Oxidoreductase</keyword>
<reference evidence="7 8" key="1">
    <citation type="submission" date="2020-08" db="EMBL/GenBank/DDBJ databases">
        <title>Plant Genome Project.</title>
        <authorList>
            <person name="Zhang R.-G."/>
        </authorList>
    </citation>
    <scope>NUCLEOTIDE SEQUENCE [LARGE SCALE GENOMIC DNA]</scope>
    <source>
        <tissue evidence="7">Rhizome</tissue>
    </source>
</reference>
<evidence type="ECO:0000256" key="2">
    <source>
        <dbReference type="ARBA" id="ARBA00022723"/>
    </source>
</evidence>
<keyword evidence="4 5" id="KW-0408">Iron</keyword>
<evidence type="ECO:0000313" key="8">
    <source>
        <dbReference type="Proteomes" id="UP000734854"/>
    </source>
</evidence>
<keyword evidence="6" id="KW-1133">Transmembrane helix</keyword>
<keyword evidence="5" id="KW-0349">Heme</keyword>
<dbReference type="CDD" id="cd11073">
    <property type="entry name" value="CYP76-like"/>
    <property type="match status" value="2"/>
</dbReference>
<gene>
    <name evidence="7" type="ORF">ZIOFF_017781</name>
</gene>
<dbReference type="GO" id="GO:0020037">
    <property type="term" value="F:heme binding"/>
    <property type="evidence" value="ECO:0007669"/>
    <property type="project" value="InterPro"/>
</dbReference>
<proteinExistence type="inferred from homology"/>
<evidence type="ECO:0000256" key="4">
    <source>
        <dbReference type="ARBA" id="ARBA00023004"/>
    </source>
</evidence>
<dbReference type="FunFam" id="1.10.630.10:FF:000007">
    <property type="entry name" value="Cytochrome P450 76C4"/>
    <property type="match status" value="2"/>
</dbReference>
<organism evidence="7 8">
    <name type="scientific">Zingiber officinale</name>
    <name type="common">Ginger</name>
    <name type="synonym">Amomum zingiber</name>
    <dbReference type="NCBI Taxonomy" id="94328"/>
    <lineage>
        <taxon>Eukaryota</taxon>
        <taxon>Viridiplantae</taxon>
        <taxon>Streptophyta</taxon>
        <taxon>Embryophyta</taxon>
        <taxon>Tracheophyta</taxon>
        <taxon>Spermatophyta</taxon>
        <taxon>Magnoliopsida</taxon>
        <taxon>Liliopsida</taxon>
        <taxon>Zingiberales</taxon>
        <taxon>Zingiberaceae</taxon>
        <taxon>Zingiber</taxon>
    </lineage>
</organism>
<protein>
    <submittedName>
        <fullName evidence="7">Uncharacterized protein</fullName>
    </submittedName>
</protein>